<gene>
    <name evidence="1" type="primary">CRC1_1</name>
    <name evidence="1" type="ORF">DSO57_1009175</name>
</gene>
<sequence length="157" mass="17676">MTGQTIGSEAESKGFTPEVKKRDFSGSKAFLSGGFGGICLVLVGHPLDLIKVRMQTSAVGEFKSTLQCLLSIVRVGGLKGIYRGVSPPLLSVVPMMATSFWGYHISQNLCRFFWSLDKKEKLNDFSEHSCWWAFCYPDSYFGYSRRESQVYNASFWR</sequence>
<dbReference type="Proteomes" id="UP001165960">
    <property type="component" value="Unassembled WGS sequence"/>
</dbReference>
<evidence type="ECO:0000313" key="1">
    <source>
        <dbReference type="EMBL" id="KAJ9070332.1"/>
    </source>
</evidence>
<reference evidence="1" key="1">
    <citation type="submission" date="2022-04" db="EMBL/GenBank/DDBJ databases">
        <title>Genome of the entomopathogenic fungus Entomophthora muscae.</title>
        <authorList>
            <person name="Elya C."/>
            <person name="Lovett B.R."/>
            <person name="Lee E."/>
            <person name="Macias A.M."/>
            <person name="Hajek A.E."/>
            <person name="De Bivort B.L."/>
            <person name="Kasson M.T."/>
            <person name="De Fine Licht H.H."/>
            <person name="Stajich J.E."/>
        </authorList>
    </citation>
    <scope>NUCLEOTIDE SEQUENCE</scope>
    <source>
        <strain evidence="1">Berkeley</strain>
    </source>
</reference>
<keyword evidence="2" id="KW-1185">Reference proteome</keyword>
<accession>A0ACC2T726</accession>
<protein>
    <submittedName>
        <fullName evidence="1">Carnitine transporter</fullName>
    </submittedName>
</protein>
<organism evidence="1 2">
    <name type="scientific">Entomophthora muscae</name>
    <dbReference type="NCBI Taxonomy" id="34485"/>
    <lineage>
        <taxon>Eukaryota</taxon>
        <taxon>Fungi</taxon>
        <taxon>Fungi incertae sedis</taxon>
        <taxon>Zoopagomycota</taxon>
        <taxon>Entomophthoromycotina</taxon>
        <taxon>Entomophthoromycetes</taxon>
        <taxon>Entomophthorales</taxon>
        <taxon>Entomophthoraceae</taxon>
        <taxon>Entomophthora</taxon>
    </lineage>
</organism>
<evidence type="ECO:0000313" key="2">
    <source>
        <dbReference type="Proteomes" id="UP001165960"/>
    </source>
</evidence>
<comment type="caution">
    <text evidence="1">The sequence shown here is derived from an EMBL/GenBank/DDBJ whole genome shotgun (WGS) entry which is preliminary data.</text>
</comment>
<name>A0ACC2T726_9FUNG</name>
<proteinExistence type="predicted"/>
<dbReference type="EMBL" id="QTSX02003579">
    <property type="protein sequence ID" value="KAJ9070332.1"/>
    <property type="molecule type" value="Genomic_DNA"/>
</dbReference>